<dbReference type="RefSeq" id="WP_069185817.1">
    <property type="nucleotide sequence ID" value="NZ_FLYE01000001.1"/>
</dbReference>
<dbReference type="GO" id="GO:0055085">
    <property type="term" value="P:transmembrane transport"/>
    <property type="evidence" value="ECO:0007669"/>
    <property type="project" value="InterPro"/>
</dbReference>
<name>A0A1C3RCV0_9PROT</name>
<proteinExistence type="predicted"/>
<organism evidence="4 5">
    <name type="scientific">Candidatus Terasakiella magnetica</name>
    <dbReference type="NCBI Taxonomy" id="1867952"/>
    <lineage>
        <taxon>Bacteria</taxon>
        <taxon>Pseudomonadati</taxon>
        <taxon>Pseudomonadota</taxon>
        <taxon>Alphaproteobacteria</taxon>
        <taxon>Rhodospirillales</taxon>
        <taxon>Terasakiellaceae</taxon>
        <taxon>Terasakiella</taxon>
    </lineage>
</organism>
<dbReference type="EMBL" id="FLYE01000001">
    <property type="protein sequence ID" value="SCA55105.1"/>
    <property type="molecule type" value="Genomic_DNA"/>
</dbReference>
<dbReference type="Pfam" id="PF03480">
    <property type="entry name" value="DctP"/>
    <property type="match status" value="1"/>
</dbReference>
<keyword evidence="5" id="KW-1185">Reference proteome</keyword>
<reference evidence="4 5" key="1">
    <citation type="submission" date="2016-07" db="EMBL/GenBank/DDBJ databases">
        <authorList>
            <person name="Lefevre C.T."/>
        </authorList>
    </citation>
    <scope>NUCLEOTIDE SEQUENCE [LARGE SCALE GENOMIC DNA]</scope>
    <source>
        <strain evidence="4">PR1</strain>
    </source>
</reference>
<keyword evidence="3" id="KW-0479">Metal-binding</keyword>
<dbReference type="SUPFAM" id="SSF53850">
    <property type="entry name" value="Periplasmic binding protein-like II"/>
    <property type="match status" value="1"/>
</dbReference>
<feature type="binding site" evidence="3">
    <location>
        <position position="227"/>
    </location>
    <ligand>
        <name>substrate</name>
    </ligand>
</feature>
<dbReference type="InterPro" id="IPR018389">
    <property type="entry name" value="DctP_fam"/>
</dbReference>
<dbReference type="Gene3D" id="3.40.190.170">
    <property type="entry name" value="Bacterial extracellular solute-binding protein, family 7"/>
    <property type="match status" value="1"/>
</dbReference>
<feature type="binding site" evidence="2">
    <location>
        <position position="190"/>
    </location>
    <ligand>
        <name>substrate</name>
    </ligand>
</feature>
<evidence type="ECO:0000256" key="3">
    <source>
        <dbReference type="PIRSR" id="PIRSR039026-2"/>
    </source>
</evidence>
<gene>
    <name evidence="4" type="ORF">MTBPR1_10352</name>
</gene>
<feature type="binding site" evidence="3">
    <location>
        <position position="253"/>
    </location>
    <ligand>
        <name>substrate</name>
    </ligand>
</feature>
<dbReference type="OrthoDB" id="9780733at2"/>
<dbReference type="CDD" id="cd13604">
    <property type="entry name" value="PBP2_TRAP_ketoacid_lactate_like"/>
    <property type="match status" value="1"/>
</dbReference>
<dbReference type="PROSITE" id="PS51257">
    <property type="entry name" value="PROKAR_LIPOPROTEIN"/>
    <property type="match status" value="1"/>
</dbReference>
<feature type="binding site" evidence="2">
    <location>
        <position position="169"/>
    </location>
    <ligand>
        <name>substrate</name>
    </ligand>
</feature>
<accession>A0A1C3RCV0</accession>
<dbReference type="NCBIfam" id="NF037995">
    <property type="entry name" value="TRAP_S1"/>
    <property type="match status" value="1"/>
</dbReference>
<dbReference type="GO" id="GO:0046872">
    <property type="term" value="F:metal ion binding"/>
    <property type="evidence" value="ECO:0007669"/>
    <property type="project" value="UniProtKB-KW"/>
</dbReference>
<dbReference type="STRING" id="1867952.MTBPR1_10352"/>
<dbReference type="GO" id="GO:0031317">
    <property type="term" value="C:tripartite ATP-independent periplasmic transporter complex"/>
    <property type="evidence" value="ECO:0007669"/>
    <property type="project" value="InterPro"/>
</dbReference>
<dbReference type="PANTHER" id="PTHR33376">
    <property type="match status" value="1"/>
</dbReference>
<dbReference type="InterPro" id="IPR026289">
    <property type="entry name" value="SBP_TakP-like"/>
</dbReference>
<evidence type="ECO:0008006" key="6">
    <source>
        <dbReference type="Google" id="ProtNLM"/>
    </source>
</evidence>
<keyword evidence="1" id="KW-0732">Signal</keyword>
<dbReference type="PANTHER" id="PTHR33376:SF5">
    <property type="entry name" value="EXTRACYTOPLASMIC SOLUTE RECEPTOR PROTEIN"/>
    <property type="match status" value="1"/>
</dbReference>
<dbReference type="AlphaFoldDB" id="A0A1C3RCV0"/>
<dbReference type="Gene3D" id="3.40.190.10">
    <property type="entry name" value="Periplasmic binding protein-like II"/>
    <property type="match status" value="1"/>
</dbReference>
<feature type="binding site" evidence="3">
    <location>
        <position position="228"/>
    </location>
    <ligand>
        <name>Na(+)</name>
        <dbReference type="ChEBI" id="CHEBI:29101"/>
    </ligand>
</feature>
<evidence type="ECO:0000313" key="5">
    <source>
        <dbReference type="Proteomes" id="UP000231658"/>
    </source>
</evidence>
<sequence>MKRRDFLSGAASGVALGAGAIALSACGEDKKEAKPAAPAVMKKKRELKMVTTWPKNFPGLGTGAARAAKRITDMSDGELTVKLFAAGELVPPFESFDAVSSGTADMYHAAEYYWQGKHKAFNFFTAVPYGLTAGEMDAWIHHGGGQELWDDLSAKFNIKPFACGNTGVQMGGWFNKEINTVEDLKGLKIRMPGLGGEVLRRLGAAAVSLPGGEIFPSLQSGAIDATEWVGPWNDLAFGFYKVTKYYYYPGFHEPGSTLSCGVNLDVWNSLSSAHQEIVRNATMAENNFMMAEFNARNGDSLDVLLSQHGVQLRKFNDDIMTEIGNAAGEVMREVAAGDEVTGKIFENFAAFRKKAMGWSDLSDRAFWEARQLPFKYE</sequence>
<evidence type="ECO:0000256" key="1">
    <source>
        <dbReference type="ARBA" id="ARBA00022729"/>
    </source>
</evidence>
<dbReference type="InterPro" id="IPR038404">
    <property type="entry name" value="TRAP_DctP_sf"/>
</dbReference>
<evidence type="ECO:0000256" key="2">
    <source>
        <dbReference type="PIRSR" id="PIRSR039026-1"/>
    </source>
</evidence>
<protein>
    <recommendedName>
        <fullName evidence="6">ABC transporter substrate-binding protein</fullName>
    </recommendedName>
</protein>
<dbReference type="Proteomes" id="UP000231658">
    <property type="component" value="Unassembled WGS sequence"/>
</dbReference>
<evidence type="ECO:0000313" key="4">
    <source>
        <dbReference type="EMBL" id="SCA55105.1"/>
    </source>
</evidence>
<dbReference type="PIRSF" id="PIRSF039026">
    <property type="entry name" value="SiaP"/>
    <property type="match status" value="1"/>
</dbReference>